<dbReference type="PANTHER" id="PTHR46031">
    <property type="match status" value="1"/>
</dbReference>
<reference evidence="6 7" key="1">
    <citation type="submission" date="2024-11" db="EMBL/GenBank/DDBJ databases">
        <title>Chromosome-level genome assembly of Eucalyptus globulus Labill. provides insights into its genome evolution.</title>
        <authorList>
            <person name="Li X."/>
        </authorList>
    </citation>
    <scope>NUCLEOTIDE SEQUENCE [LARGE SCALE GENOMIC DNA]</scope>
    <source>
        <strain evidence="6">CL2024</strain>
        <tissue evidence="6">Fresh tender leaves</tissue>
    </source>
</reference>
<dbReference type="AlphaFoldDB" id="A0ABD3JJC1"/>
<dbReference type="CDD" id="cd19907">
    <property type="entry name" value="DSRM_AtDRB-like_rpt1"/>
    <property type="match status" value="1"/>
</dbReference>
<dbReference type="InterPro" id="IPR014720">
    <property type="entry name" value="dsRBD_dom"/>
</dbReference>
<dbReference type="EMBL" id="JBJKBG010000008">
    <property type="protein sequence ID" value="KAL3728176.1"/>
    <property type="molecule type" value="Genomic_DNA"/>
</dbReference>
<dbReference type="PROSITE" id="PS50137">
    <property type="entry name" value="DS_RBD"/>
    <property type="match status" value="2"/>
</dbReference>
<feature type="compositionally biased region" description="Polar residues" evidence="4">
    <location>
        <begin position="335"/>
        <end position="352"/>
    </location>
</feature>
<dbReference type="CDD" id="cd19908">
    <property type="entry name" value="DSRM_AtDRB-like_rpt2"/>
    <property type="match status" value="1"/>
</dbReference>
<keyword evidence="1" id="KW-0677">Repeat</keyword>
<evidence type="ECO:0000256" key="2">
    <source>
        <dbReference type="ARBA" id="ARBA00022884"/>
    </source>
</evidence>
<keyword evidence="7" id="KW-1185">Reference proteome</keyword>
<feature type="region of interest" description="Disordered" evidence="4">
    <location>
        <begin position="423"/>
        <end position="450"/>
    </location>
</feature>
<proteinExistence type="predicted"/>
<feature type="domain" description="DRBM" evidence="5">
    <location>
        <begin position="1"/>
        <end position="70"/>
    </location>
</feature>
<feature type="region of interest" description="Disordered" evidence="4">
    <location>
        <begin position="473"/>
        <end position="514"/>
    </location>
</feature>
<feature type="region of interest" description="Disordered" evidence="4">
    <location>
        <begin position="328"/>
        <end position="364"/>
    </location>
</feature>
<dbReference type="GO" id="GO:0003725">
    <property type="term" value="F:double-stranded RNA binding"/>
    <property type="evidence" value="ECO:0007669"/>
    <property type="project" value="UniProtKB-ARBA"/>
</dbReference>
<evidence type="ECO:0000256" key="4">
    <source>
        <dbReference type="SAM" id="MobiDB-lite"/>
    </source>
</evidence>
<evidence type="ECO:0000313" key="6">
    <source>
        <dbReference type="EMBL" id="KAL3728176.1"/>
    </source>
</evidence>
<evidence type="ECO:0000313" key="7">
    <source>
        <dbReference type="Proteomes" id="UP001634007"/>
    </source>
</evidence>
<organism evidence="6 7">
    <name type="scientific">Eucalyptus globulus</name>
    <name type="common">Tasmanian blue gum</name>
    <dbReference type="NCBI Taxonomy" id="34317"/>
    <lineage>
        <taxon>Eukaryota</taxon>
        <taxon>Viridiplantae</taxon>
        <taxon>Streptophyta</taxon>
        <taxon>Embryophyta</taxon>
        <taxon>Tracheophyta</taxon>
        <taxon>Spermatophyta</taxon>
        <taxon>Magnoliopsida</taxon>
        <taxon>eudicotyledons</taxon>
        <taxon>Gunneridae</taxon>
        <taxon>Pentapetalae</taxon>
        <taxon>rosids</taxon>
        <taxon>malvids</taxon>
        <taxon>Myrtales</taxon>
        <taxon>Myrtaceae</taxon>
        <taxon>Myrtoideae</taxon>
        <taxon>Eucalypteae</taxon>
        <taxon>Eucalyptus</taxon>
    </lineage>
</organism>
<dbReference type="Pfam" id="PF00035">
    <property type="entry name" value="dsrm"/>
    <property type="match status" value="2"/>
</dbReference>
<dbReference type="EMBL" id="JBJKBG010000008">
    <property type="protein sequence ID" value="KAL3728177.1"/>
    <property type="molecule type" value="Genomic_DNA"/>
</dbReference>
<dbReference type="PANTHER" id="PTHR46031:SF26">
    <property type="entry name" value="DOUBLE-STRANDED RNA-BINDING PROTEIN 2"/>
    <property type="match status" value="1"/>
</dbReference>
<dbReference type="SMART" id="SM00358">
    <property type="entry name" value="DSRM"/>
    <property type="match status" value="2"/>
</dbReference>
<dbReference type="InterPro" id="IPR044451">
    <property type="entry name" value="AtDRB-like_DSRM_2"/>
</dbReference>
<accession>A0ABD3JJC1</accession>
<dbReference type="Proteomes" id="UP001634007">
    <property type="component" value="Unassembled WGS sequence"/>
</dbReference>
<dbReference type="InterPro" id="IPR044450">
    <property type="entry name" value="AtDRB-like_DSRM_1"/>
</dbReference>
<dbReference type="Gene3D" id="3.30.160.20">
    <property type="match status" value="2"/>
</dbReference>
<dbReference type="FunFam" id="3.30.160.20:FF:000036">
    <property type="entry name" value="Double-stranded RNA-binding protein 2"/>
    <property type="match status" value="1"/>
</dbReference>
<protein>
    <recommendedName>
        <fullName evidence="5">DRBM domain-containing protein</fullName>
    </recommendedName>
</protein>
<dbReference type="EMBL" id="JBJKBG010000008">
    <property type="protein sequence ID" value="KAL3728175.1"/>
    <property type="molecule type" value="Genomic_DNA"/>
</dbReference>
<evidence type="ECO:0000256" key="3">
    <source>
        <dbReference type="PROSITE-ProRule" id="PRU00266"/>
    </source>
</evidence>
<evidence type="ECO:0000259" key="5">
    <source>
        <dbReference type="PROSITE" id="PS50137"/>
    </source>
</evidence>
<evidence type="ECO:0000256" key="1">
    <source>
        <dbReference type="ARBA" id="ARBA00022737"/>
    </source>
</evidence>
<gene>
    <name evidence="6" type="ORF">ACJRO7_032861</name>
</gene>
<sequence length="514" mass="56336">MYKNQLQELAQRSCFSLPSYSCIREGPDHAPRFKATVNFNGETFESPTFCSTLRQAEHSAAEVALTTLATKGPSRALAAKILDKPAVYKNLLQETAHRAGLNRPAYSTIRSGPGQLPGFSCTVELAGKSFTGQPARTKKQAQKNAAMAAWSALRKMSQESMSFCSSSSPLNSKASEEQEKVIVARFLSSLLPSESESKEVQKRQIRSVKSNVGSLCPLQYQNWAYSSFPHEMVMYPMWEQEKLLQQQLHLARLPIPSTIPSPQILPVTQSVVSPDSCQYFTARQLSSPVLGPKIAIATSVPFSSFPNQVIPDSMSSRPRVTFQEIQEEQVEESSGFPTTVTSDSLVPRSSGSELRISGQDPWNVKEKAQLQTTDRFNSSPLLHGPQYPPRASLIRCLSQPSAVESGMSRSSCGVPIVQHRPQNMAPHMHAPPRMRTTGANSYSARPKPEGHNVEGLRPHFLAPTVQIRSVVPVCSAPPSGRTPISQPDDRSNVSGNRTAEPEEVVSLELGKLQL</sequence>
<keyword evidence="2 3" id="KW-0694">RNA-binding</keyword>
<dbReference type="SUPFAM" id="SSF54768">
    <property type="entry name" value="dsRNA-binding domain-like"/>
    <property type="match status" value="2"/>
</dbReference>
<feature type="domain" description="DRBM" evidence="5">
    <location>
        <begin position="87"/>
        <end position="155"/>
    </location>
</feature>
<comment type="caution">
    <text evidence="6">The sequence shown here is derived from an EMBL/GenBank/DDBJ whole genome shotgun (WGS) entry which is preliminary data.</text>
</comment>
<name>A0ABD3JJC1_EUCGL</name>